<evidence type="ECO:0000313" key="6">
    <source>
        <dbReference type="EMBL" id="RKL21931.1"/>
    </source>
</evidence>
<accession>A0A420RY34</accession>
<dbReference type="Gene3D" id="3.40.190.80">
    <property type="match status" value="1"/>
</dbReference>
<dbReference type="PANTHER" id="PTHR20854">
    <property type="entry name" value="INOSITOL MONOPHOSPHATASE"/>
    <property type="match status" value="1"/>
</dbReference>
<feature type="binding site" evidence="5">
    <location>
        <position position="93"/>
    </location>
    <ligand>
        <name>Mg(2+)</name>
        <dbReference type="ChEBI" id="CHEBI:18420"/>
        <label>2</label>
    </ligand>
</feature>
<dbReference type="GO" id="GO:0006020">
    <property type="term" value="P:inositol metabolic process"/>
    <property type="evidence" value="ECO:0007669"/>
    <property type="project" value="TreeGrafter"/>
</dbReference>
<organism evidence="6 7">
    <name type="scientific">Gibberella intermedia</name>
    <name type="common">Bulb rot disease fungus</name>
    <name type="synonym">Fusarium proliferatum</name>
    <dbReference type="NCBI Taxonomy" id="948311"/>
    <lineage>
        <taxon>Eukaryota</taxon>
        <taxon>Fungi</taxon>
        <taxon>Dikarya</taxon>
        <taxon>Ascomycota</taxon>
        <taxon>Pezizomycotina</taxon>
        <taxon>Sordariomycetes</taxon>
        <taxon>Hypocreomycetidae</taxon>
        <taxon>Hypocreales</taxon>
        <taxon>Nectriaceae</taxon>
        <taxon>Fusarium</taxon>
        <taxon>Fusarium fujikuroi species complex</taxon>
    </lineage>
</organism>
<keyword evidence="3" id="KW-0378">Hydrolase</keyword>
<gene>
    <name evidence="6" type="ORF">BFJ72_g14802</name>
</gene>
<dbReference type="PROSITE" id="PS00629">
    <property type="entry name" value="IMP_1"/>
    <property type="match status" value="1"/>
</dbReference>
<evidence type="ECO:0000256" key="3">
    <source>
        <dbReference type="ARBA" id="ARBA00022801"/>
    </source>
</evidence>
<reference evidence="6 7" key="1">
    <citation type="journal article" date="2018" name="Sci. Rep.">
        <title>Characterisation of pathogen-specific regions and novel effector candidates in Fusarium oxysporum f. sp. cepae.</title>
        <authorList>
            <person name="Armitage A.D."/>
            <person name="Taylor A."/>
            <person name="Sobczyk M.K."/>
            <person name="Baxter L."/>
            <person name="Greenfield B.P."/>
            <person name="Bates H.J."/>
            <person name="Wilson F."/>
            <person name="Jackson A.C."/>
            <person name="Ott S."/>
            <person name="Harrison R.J."/>
            <person name="Clarkson J.P."/>
        </authorList>
    </citation>
    <scope>NUCLEOTIDE SEQUENCE [LARGE SCALE GENOMIC DNA]</scope>
    <source>
        <strain evidence="6 7">Fp_A8</strain>
    </source>
</reference>
<evidence type="ECO:0000256" key="1">
    <source>
        <dbReference type="ARBA" id="ARBA00009759"/>
    </source>
</evidence>
<dbReference type="GO" id="GO:0008934">
    <property type="term" value="F:inositol monophosphate 1-phosphatase activity"/>
    <property type="evidence" value="ECO:0007669"/>
    <property type="project" value="TreeGrafter"/>
</dbReference>
<dbReference type="Pfam" id="PF00459">
    <property type="entry name" value="Inositol_P"/>
    <property type="match status" value="1"/>
</dbReference>
<comment type="cofactor">
    <cofactor evidence="5">
        <name>Mg(2+)</name>
        <dbReference type="ChEBI" id="CHEBI:18420"/>
    </cofactor>
</comment>
<comment type="caution">
    <text evidence="6">The sequence shown here is derived from an EMBL/GenBank/DDBJ whole genome shotgun (WGS) entry which is preliminary data.</text>
</comment>
<name>A0A420RY34_GIBIN</name>
<dbReference type="EMBL" id="MRDB01000130">
    <property type="protein sequence ID" value="RKL21931.1"/>
    <property type="molecule type" value="Genomic_DNA"/>
</dbReference>
<dbReference type="PANTHER" id="PTHR20854:SF4">
    <property type="entry name" value="INOSITOL-1-MONOPHOSPHATASE-RELATED"/>
    <property type="match status" value="1"/>
</dbReference>
<evidence type="ECO:0000256" key="4">
    <source>
        <dbReference type="ARBA" id="ARBA00022842"/>
    </source>
</evidence>
<proteinExistence type="inferred from homology"/>
<dbReference type="PRINTS" id="PR00377">
    <property type="entry name" value="IMPHPHTASES"/>
</dbReference>
<dbReference type="InterPro" id="IPR000760">
    <property type="entry name" value="Inositol_monophosphatase-like"/>
</dbReference>
<dbReference type="AlphaFoldDB" id="A0A420RY34"/>
<evidence type="ECO:0008006" key="8">
    <source>
        <dbReference type="Google" id="ProtNLM"/>
    </source>
</evidence>
<dbReference type="GO" id="GO:0007165">
    <property type="term" value="P:signal transduction"/>
    <property type="evidence" value="ECO:0007669"/>
    <property type="project" value="TreeGrafter"/>
</dbReference>
<feature type="binding site" evidence="5">
    <location>
        <position position="68"/>
    </location>
    <ligand>
        <name>Mg(2+)</name>
        <dbReference type="ChEBI" id="CHEBI:18420"/>
        <label>1</label>
        <note>catalytic</note>
    </ligand>
</feature>
<dbReference type="SUPFAM" id="SSF56655">
    <property type="entry name" value="Carbohydrate phosphatase"/>
    <property type="match status" value="1"/>
</dbReference>
<feature type="binding site" evidence="5">
    <location>
        <position position="221"/>
    </location>
    <ligand>
        <name>Mg(2+)</name>
        <dbReference type="ChEBI" id="CHEBI:18420"/>
        <label>1</label>
        <note>catalytic</note>
    </ligand>
</feature>
<sequence>MDDLLWMGKVLQAAGQAELMPRFNRLAPDQIARKTSAFDVVTLADERSEAAIASDLARRFPGALIVGEEAAGRDPELLERIGGRDLAFVVDPLDGTRNFASGLPLFGVMAAAVVRGEIMAGAIHDPVTGSTAYAFRSGGAWLEHEGGGRRIDLRVAAPVPPDQMDGVIGTNFLPEPLRTRVNQRLSSLSTTCWLRCAAHEYRLAAAGQVHALFYNKLMPWDHAAGWLLHREAGGHSAHFDGSPFLPAHMSGGLICAPDARSWRDLKAALLD</sequence>
<keyword evidence="4 5" id="KW-0460">Magnesium</keyword>
<evidence type="ECO:0000313" key="7">
    <source>
        <dbReference type="Proteomes" id="UP000283569"/>
    </source>
</evidence>
<dbReference type="GO" id="GO:0046872">
    <property type="term" value="F:metal ion binding"/>
    <property type="evidence" value="ECO:0007669"/>
    <property type="project" value="UniProtKB-KW"/>
</dbReference>
<feature type="binding site" evidence="5">
    <location>
        <position position="94"/>
    </location>
    <ligand>
        <name>Mg(2+)</name>
        <dbReference type="ChEBI" id="CHEBI:18420"/>
        <label>1</label>
        <note>catalytic</note>
    </ligand>
</feature>
<feature type="binding site" evidence="5">
    <location>
        <position position="91"/>
    </location>
    <ligand>
        <name>Mg(2+)</name>
        <dbReference type="ChEBI" id="CHEBI:18420"/>
        <label>1</label>
        <note>catalytic</note>
    </ligand>
</feature>
<dbReference type="Proteomes" id="UP000283569">
    <property type="component" value="Unassembled WGS sequence"/>
</dbReference>
<comment type="similarity">
    <text evidence="1">Belongs to the inositol monophosphatase superfamily.</text>
</comment>
<dbReference type="InterPro" id="IPR020583">
    <property type="entry name" value="Inositol_monoP_metal-BS"/>
</dbReference>
<protein>
    <recommendedName>
        <fullName evidence="8">Inositol monophosphatase</fullName>
    </recommendedName>
</protein>
<evidence type="ECO:0000256" key="2">
    <source>
        <dbReference type="ARBA" id="ARBA00022723"/>
    </source>
</evidence>
<dbReference type="Gene3D" id="3.30.540.10">
    <property type="entry name" value="Fructose-1,6-Bisphosphatase, subunit A, domain 1"/>
    <property type="match status" value="1"/>
</dbReference>
<evidence type="ECO:0000256" key="5">
    <source>
        <dbReference type="PIRSR" id="PIRSR600760-2"/>
    </source>
</evidence>
<keyword evidence="2 5" id="KW-0479">Metal-binding</keyword>